<keyword evidence="2" id="KW-1185">Reference proteome</keyword>
<dbReference type="EMBL" id="JBHMCT010000014">
    <property type="protein sequence ID" value="MFB9556978.1"/>
    <property type="molecule type" value="Genomic_DNA"/>
</dbReference>
<sequence length="151" mass="17199">MSHASAAGRPLRQIMALLVTVALTLGLSAVMTVTSSKDAAALCSADRFNGKWRSSDPRLKRIDIWQGQDCQLYAKAWSVCEHDKSRICSWGTRKMGDSPEPNFRFFYYNWSNANEVLQLRMKDRSHISVWDRTDFHDGTKQTISVTMYKSS</sequence>
<organism evidence="1 2">
    <name type="scientific">Streptomyces roseoviridis</name>
    <dbReference type="NCBI Taxonomy" id="67361"/>
    <lineage>
        <taxon>Bacteria</taxon>
        <taxon>Bacillati</taxon>
        <taxon>Actinomycetota</taxon>
        <taxon>Actinomycetes</taxon>
        <taxon>Kitasatosporales</taxon>
        <taxon>Streptomycetaceae</taxon>
        <taxon>Streptomyces</taxon>
    </lineage>
</organism>
<gene>
    <name evidence="1" type="ORF">ACFFTP_22645</name>
</gene>
<evidence type="ECO:0000313" key="2">
    <source>
        <dbReference type="Proteomes" id="UP001589716"/>
    </source>
</evidence>
<protein>
    <submittedName>
        <fullName evidence="1">Uncharacterized protein</fullName>
    </submittedName>
</protein>
<evidence type="ECO:0000313" key="1">
    <source>
        <dbReference type="EMBL" id="MFB9556978.1"/>
    </source>
</evidence>
<dbReference type="RefSeq" id="WP_345484428.1">
    <property type="nucleotide sequence ID" value="NZ_BAAAWU010000001.1"/>
</dbReference>
<comment type="caution">
    <text evidence="1">The sequence shown here is derived from an EMBL/GenBank/DDBJ whole genome shotgun (WGS) entry which is preliminary data.</text>
</comment>
<accession>A0ABV5QV21</accession>
<reference evidence="1 2" key="1">
    <citation type="submission" date="2024-09" db="EMBL/GenBank/DDBJ databases">
        <authorList>
            <person name="Sun Q."/>
            <person name="Mori K."/>
        </authorList>
    </citation>
    <scope>NUCLEOTIDE SEQUENCE [LARGE SCALE GENOMIC DNA]</scope>
    <source>
        <strain evidence="1 2">JCM 4414</strain>
    </source>
</reference>
<proteinExistence type="predicted"/>
<dbReference type="Proteomes" id="UP001589716">
    <property type="component" value="Unassembled WGS sequence"/>
</dbReference>
<name>A0ABV5QV21_9ACTN</name>